<gene>
    <name evidence="2" type="ORF">LTR62_001199</name>
</gene>
<proteinExistence type="predicted"/>
<reference evidence="2" key="1">
    <citation type="submission" date="2023-08" db="EMBL/GenBank/DDBJ databases">
        <title>Black Yeasts Isolated from many extreme environments.</title>
        <authorList>
            <person name="Coleine C."/>
            <person name="Stajich J.E."/>
            <person name="Selbmann L."/>
        </authorList>
    </citation>
    <scope>NUCLEOTIDE SEQUENCE</scope>
    <source>
        <strain evidence="2">CCFEE 5401</strain>
    </source>
</reference>
<protein>
    <submittedName>
        <fullName evidence="2">Uncharacterized protein</fullName>
    </submittedName>
</protein>
<accession>A0AAN7TGC5</accession>
<evidence type="ECO:0000256" key="1">
    <source>
        <dbReference type="SAM" id="MobiDB-lite"/>
    </source>
</evidence>
<sequence length="125" mass="13705">MSDEEAETMDIDPAIAEAMGFTGFGGRKRKFDNRNEAFVDPLTMTSESAKGANNIPLGSRKPQLQQSLSNTTNHTPAVAPKELEGIDPQKARLQALRSGIKNDRGDIVYFQPGFIENPWKGAEAR</sequence>
<dbReference type="EMBL" id="JAVRRL010000012">
    <property type="protein sequence ID" value="KAK5115540.1"/>
    <property type="molecule type" value="Genomic_DNA"/>
</dbReference>
<name>A0AAN7TGC5_9PEZI</name>
<feature type="region of interest" description="Disordered" evidence="1">
    <location>
        <begin position="42"/>
        <end position="85"/>
    </location>
</feature>
<dbReference type="AlphaFoldDB" id="A0AAN7TGC5"/>
<organism evidence="2 3">
    <name type="scientific">Meristemomyces frigidus</name>
    <dbReference type="NCBI Taxonomy" id="1508187"/>
    <lineage>
        <taxon>Eukaryota</taxon>
        <taxon>Fungi</taxon>
        <taxon>Dikarya</taxon>
        <taxon>Ascomycota</taxon>
        <taxon>Pezizomycotina</taxon>
        <taxon>Dothideomycetes</taxon>
        <taxon>Dothideomycetidae</taxon>
        <taxon>Mycosphaerellales</taxon>
        <taxon>Teratosphaeriaceae</taxon>
        <taxon>Meristemomyces</taxon>
    </lineage>
</organism>
<evidence type="ECO:0000313" key="2">
    <source>
        <dbReference type="EMBL" id="KAK5115540.1"/>
    </source>
</evidence>
<comment type="caution">
    <text evidence="2">The sequence shown here is derived from an EMBL/GenBank/DDBJ whole genome shotgun (WGS) entry which is preliminary data.</text>
</comment>
<dbReference type="Proteomes" id="UP001310890">
    <property type="component" value="Unassembled WGS sequence"/>
</dbReference>
<feature type="compositionally biased region" description="Polar residues" evidence="1">
    <location>
        <begin position="62"/>
        <end position="75"/>
    </location>
</feature>
<evidence type="ECO:0000313" key="3">
    <source>
        <dbReference type="Proteomes" id="UP001310890"/>
    </source>
</evidence>